<comment type="caution">
    <text evidence="1">The sequence shown here is derived from an EMBL/GenBank/DDBJ whole genome shotgun (WGS) entry which is preliminary data.</text>
</comment>
<gene>
    <name evidence="1" type="ORF">FWILDA_LOCUS9906</name>
</gene>
<proteinExistence type="predicted"/>
<dbReference type="Proteomes" id="UP001153678">
    <property type="component" value="Unassembled WGS sequence"/>
</dbReference>
<sequence>MFKIESEADEMKTSASKLDDACKYCMLRLLSMILWEGNTTTVTIGKLAHITERKGHRKSFKLMSFDRKSKETPCREGSFLFHNA</sequence>
<accession>A0A9W4WY65</accession>
<dbReference type="EMBL" id="CAMKVN010002432">
    <property type="protein sequence ID" value="CAI2181084.1"/>
    <property type="molecule type" value="Genomic_DNA"/>
</dbReference>
<organism evidence="1 2">
    <name type="scientific">Funneliformis geosporum</name>
    <dbReference type="NCBI Taxonomy" id="1117311"/>
    <lineage>
        <taxon>Eukaryota</taxon>
        <taxon>Fungi</taxon>
        <taxon>Fungi incertae sedis</taxon>
        <taxon>Mucoromycota</taxon>
        <taxon>Glomeromycotina</taxon>
        <taxon>Glomeromycetes</taxon>
        <taxon>Glomerales</taxon>
        <taxon>Glomeraceae</taxon>
        <taxon>Funneliformis</taxon>
    </lineage>
</organism>
<dbReference type="AlphaFoldDB" id="A0A9W4WY65"/>
<keyword evidence="2" id="KW-1185">Reference proteome</keyword>
<protein>
    <submittedName>
        <fullName evidence="1">8188_t:CDS:1</fullName>
    </submittedName>
</protein>
<evidence type="ECO:0000313" key="2">
    <source>
        <dbReference type="Proteomes" id="UP001153678"/>
    </source>
</evidence>
<evidence type="ECO:0000313" key="1">
    <source>
        <dbReference type="EMBL" id="CAI2181084.1"/>
    </source>
</evidence>
<reference evidence="1" key="1">
    <citation type="submission" date="2022-08" db="EMBL/GenBank/DDBJ databases">
        <authorList>
            <person name="Kallberg Y."/>
            <person name="Tangrot J."/>
            <person name="Rosling A."/>
        </authorList>
    </citation>
    <scope>NUCLEOTIDE SEQUENCE</scope>
    <source>
        <strain evidence="1">Wild A</strain>
    </source>
</reference>
<name>A0A9W4WY65_9GLOM</name>